<evidence type="ECO:0000313" key="3">
    <source>
        <dbReference type="Proteomes" id="UP000295083"/>
    </source>
</evidence>
<reference evidence="2 3" key="1">
    <citation type="submission" date="2018-11" db="EMBL/GenBank/DDBJ databases">
        <title>Genome sequence and assembly of Colletotrichum spinosum.</title>
        <authorList>
            <person name="Gan P."/>
            <person name="Shirasu K."/>
        </authorList>
    </citation>
    <scope>NUCLEOTIDE SEQUENCE [LARGE SCALE GENOMIC DNA]</scope>
    <source>
        <strain evidence="2 3">CBS 515.97</strain>
    </source>
</reference>
<dbReference type="AlphaFoldDB" id="A0A4R8PYS4"/>
<accession>A0A4R8PYS4</accession>
<evidence type="ECO:0000313" key="2">
    <source>
        <dbReference type="EMBL" id="TDZ30698.1"/>
    </source>
</evidence>
<dbReference type="Proteomes" id="UP000295083">
    <property type="component" value="Unassembled WGS sequence"/>
</dbReference>
<feature type="chain" id="PRO_5020905534" description="Ubiquitin 3 binding protein But2 C-terminal domain-containing protein" evidence="1">
    <location>
        <begin position="16"/>
        <end position="170"/>
    </location>
</feature>
<evidence type="ECO:0000256" key="1">
    <source>
        <dbReference type="SAM" id="SignalP"/>
    </source>
</evidence>
<comment type="caution">
    <text evidence="2">The sequence shown here is derived from an EMBL/GenBank/DDBJ whole genome shotgun (WGS) entry which is preliminary data.</text>
</comment>
<proteinExistence type="predicted"/>
<organism evidence="2 3">
    <name type="scientific">Colletotrichum spinosum</name>
    <dbReference type="NCBI Taxonomy" id="1347390"/>
    <lineage>
        <taxon>Eukaryota</taxon>
        <taxon>Fungi</taxon>
        <taxon>Dikarya</taxon>
        <taxon>Ascomycota</taxon>
        <taxon>Pezizomycotina</taxon>
        <taxon>Sordariomycetes</taxon>
        <taxon>Hypocreomycetidae</taxon>
        <taxon>Glomerellales</taxon>
        <taxon>Glomerellaceae</taxon>
        <taxon>Colletotrichum</taxon>
        <taxon>Colletotrichum orbiculare species complex</taxon>
    </lineage>
</organism>
<keyword evidence="1" id="KW-0732">Signal</keyword>
<name>A0A4R8PYS4_9PEZI</name>
<gene>
    <name evidence="2" type="ORF">C8035_v001941</name>
</gene>
<feature type="signal peptide" evidence="1">
    <location>
        <begin position="1"/>
        <end position="15"/>
    </location>
</feature>
<protein>
    <recommendedName>
        <fullName evidence="4">Ubiquitin 3 binding protein But2 C-terminal domain-containing protein</fullName>
    </recommendedName>
</protein>
<sequence length="170" mass="17461">MQLTTLLALASSAAAASISSRAARSAPRQLSCPRIGAHDANFGVADLGPGAVATKTLNFAVGPTYVGGPCSLIGQFNAGFPVDLGGGEFSRLDVRDASSGALVGSFPPLKVENNVVVETTVVTINSFRCEEDLAFTFEIANDAGVEEDVNVTFTAGEQGGFFVQVGDQCN</sequence>
<dbReference type="EMBL" id="QAPG01000122">
    <property type="protein sequence ID" value="TDZ30698.1"/>
    <property type="molecule type" value="Genomic_DNA"/>
</dbReference>
<evidence type="ECO:0008006" key="4">
    <source>
        <dbReference type="Google" id="ProtNLM"/>
    </source>
</evidence>
<keyword evidence="3" id="KW-1185">Reference proteome</keyword>